<sequence>MPINVHVCIQKTNCIKKISMTN</sequence>
<dbReference type="EMBL" id="GBRH01254113">
    <property type="protein sequence ID" value="JAD43782.1"/>
    <property type="molecule type" value="Transcribed_RNA"/>
</dbReference>
<evidence type="ECO:0000313" key="1">
    <source>
        <dbReference type="EMBL" id="JAD43782.1"/>
    </source>
</evidence>
<protein>
    <submittedName>
        <fullName evidence="1">Uncharacterized protein</fullName>
    </submittedName>
</protein>
<reference evidence="1" key="1">
    <citation type="submission" date="2014-09" db="EMBL/GenBank/DDBJ databases">
        <authorList>
            <person name="Magalhaes I.L.F."/>
            <person name="Oliveira U."/>
            <person name="Santos F.R."/>
            <person name="Vidigal T.H.D.A."/>
            <person name="Brescovit A.D."/>
            <person name="Santos A.J."/>
        </authorList>
    </citation>
    <scope>NUCLEOTIDE SEQUENCE</scope>
    <source>
        <tissue evidence="1">Shoot tissue taken approximately 20 cm above the soil surface</tissue>
    </source>
</reference>
<accession>A0A0A9A9Q0</accession>
<proteinExistence type="predicted"/>
<name>A0A0A9A9Q0_ARUDO</name>
<organism evidence="1">
    <name type="scientific">Arundo donax</name>
    <name type="common">Giant reed</name>
    <name type="synonym">Donax arundinaceus</name>
    <dbReference type="NCBI Taxonomy" id="35708"/>
    <lineage>
        <taxon>Eukaryota</taxon>
        <taxon>Viridiplantae</taxon>
        <taxon>Streptophyta</taxon>
        <taxon>Embryophyta</taxon>
        <taxon>Tracheophyta</taxon>
        <taxon>Spermatophyta</taxon>
        <taxon>Magnoliopsida</taxon>
        <taxon>Liliopsida</taxon>
        <taxon>Poales</taxon>
        <taxon>Poaceae</taxon>
        <taxon>PACMAD clade</taxon>
        <taxon>Arundinoideae</taxon>
        <taxon>Arundineae</taxon>
        <taxon>Arundo</taxon>
    </lineage>
</organism>
<dbReference type="AlphaFoldDB" id="A0A0A9A9Q0"/>
<reference evidence="1" key="2">
    <citation type="journal article" date="2015" name="Data Brief">
        <title>Shoot transcriptome of the giant reed, Arundo donax.</title>
        <authorList>
            <person name="Barrero R.A."/>
            <person name="Guerrero F.D."/>
            <person name="Moolhuijzen P."/>
            <person name="Goolsby J.A."/>
            <person name="Tidwell J."/>
            <person name="Bellgard S.E."/>
            <person name="Bellgard M.I."/>
        </authorList>
    </citation>
    <scope>NUCLEOTIDE SEQUENCE</scope>
    <source>
        <tissue evidence="1">Shoot tissue taken approximately 20 cm above the soil surface</tissue>
    </source>
</reference>